<reference evidence="2" key="1">
    <citation type="submission" date="2023-08" db="EMBL/GenBank/DDBJ databases">
        <title>A de novo genome assembly of Solanum verrucosum Schlechtendal, a Mexican diploid species geographically isolated from the other diploid A-genome species in potato relatives.</title>
        <authorList>
            <person name="Hosaka K."/>
        </authorList>
    </citation>
    <scope>NUCLEOTIDE SEQUENCE</scope>
    <source>
        <tissue evidence="2">Young leaves</tissue>
    </source>
</reference>
<feature type="transmembrane region" description="Helical" evidence="1">
    <location>
        <begin position="147"/>
        <end position="168"/>
    </location>
</feature>
<name>A0AAF0UFJ9_SOLVR</name>
<dbReference type="AlphaFoldDB" id="A0AAF0UFJ9"/>
<dbReference type="EMBL" id="CP133620">
    <property type="protein sequence ID" value="WMV44706.1"/>
    <property type="molecule type" value="Genomic_DNA"/>
</dbReference>
<keyword evidence="1" id="KW-1133">Transmembrane helix</keyword>
<feature type="transmembrane region" description="Helical" evidence="1">
    <location>
        <begin position="119"/>
        <end position="140"/>
    </location>
</feature>
<protein>
    <submittedName>
        <fullName evidence="2">Uncharacterized protein</fullName>
    </submittedName>
</protein>
<evidence type="ECO:0000313" key="2">
    <source>
        <dbReference type="EMBL" id="WMV44706.1"/>
    </source>
</evidence>
<organism evidence="2 3">
    <name type="scientific">Solanum verrucosum</name>
    <dbReference type="NCBI Taxonomy" id="315347"/>
    <lineage>
        <taxon>Eukaryota</taxon>
        <taxon>Viridiplantae</taxon>
        <taxon>Streptophyta</taxon>
        <taxon>Embryophyta</taxon>
        <taxon>Tracheophyta</taxon>
        <taxon>Spermatophyta</taxon>
        <taxon>Magnoliopsida</taxon>
        <taxon>eudicotyledons</taxon>
        <taxon>Gunneridae</taxon>
        <taxon>Pentapetalae</taxon>
        <taxon>asterids</taxon>
        <taxon>lamiids</taxon>
        <taxon>Solanales</taxon>
        <taxon>Solanaceae</taxon>
        <taxon>Solanoideae</taxon>
        <taxon>Solaneae</taxon>
        <taxon>Solanum</taxon>
    </lineage>
</organism>
<sequence>MSVAGCSSQMKGWGCKDWSSVYHHSGPNVIYKALRMKKLNSFLCSIFFCAAGSPDSKGIAKHSLNCSVVQNLSWKLLMNSFNSWANAQFLNVDLPDYFFCPFLAFELDYSVVSVVGLDYPTILSTSLSSLFLVFIFVSTLQKEALPVLSNGLVYFVELSFFPFIHMIVDSFGSHLP</sequence>
<evidence type="ECO:0000313" key="3">
    <source>
        <dbReference type="Proteomes" id="UP001234989"/>
    </source>
</evidence>
<keyword evidence="3" id="KW-1185">Reference proteome</keyword>
<accession>A0AAF0UFJ9</accession>
<proteinExistence type="predicted"/>
<evidence type="ECO:0000256" key="1">
    <source>
        <dbReference type="SAM" id="Phobius"/>
    </source>
</evidence>
<feature type="non-terminal residue" evidence="2">
    <location>
        <position position="176"/>
    </location>
</feature>
<keyword evidence="1" id="KW-0472">Membrane</keyword>
<dbReference type="Proteomes" id="UP001234989">
    <property type="component" value="Chromosome 9"/>
</dbReference>
<keyword evidence="1" id="KW-0812">Transmembrane</keyword>
<gene>
    <name evidence="2" type="ORF">MTR67_038091</name>
</gene>